<dbReference type="Pfam" id="PF13185">
    <property type="entry name" value="GAF_2"/>
    <property type="match status" value="1"/>
</dbReference>
<sequence length="170" mass="18278">MNPVIANDPVTDAERLQEVGSYDLYSDEVRAQLDAFARAAAARFDLPIGLVSIVLDEAQYLAGTSGVEGWIDEADGTPVEWSFCVNAVRNRAPYVVPDATVDPLQHDNPLVTDDGIRSYAGAPLVTSSGHVLGSYCVIGTTPRDFTAEEVAELTRMADEVVAAIEQHRDA</sequence>
<dbReference type="InterPro" id="IPR003018">
    <property type="entry name" value="GAF"/>
</dbReference>
<protein>
    <submittedName>
        <fullName evidence="2">GAF domain-containing protein</fullName>
    </submittedName>
</protein>
<feature type="domain" description="GAF" evidence="1">
    <location>
        <begin position="28"/>
        <end position="170"/>
    </location>
</feature>
<name>A0A4V2F4L9_9ACTN</name>
<dbReference type="AlphaFoldDB" id="A0A4V2F4L9"/>
<proteinExistence type="predicted"/>
<comment type="caution">
    <text evidence="2">The sequence shown here is derived from an EMBL/GenBank/DDBJ whole genome shotgun (WGS) entry which is preliminary data.</text>
</comment>
<dbReference type="SUPFAM" id="SSF55781">
    <property type="entry name" value="GAF domain-like"/>
    <property type="match status" value="1"/>
</dbReference>
<accession>A0A4V2F4L9</accession>
<dbReference type="PANTHER" id="PTHR43102:SF2">
    <property type="entry name" value="GAF DOMAIN-CONTAINING PROTEIN"/>
    <property type="match status" value="1"/>
</dbReference>
<dbReference type="PANTHER" id="PTHR43102">
    <property type="entry name" value="SLR1143 PROTEIN"/>
    <property type="match status" value="1"/>
</dbReference>
<dbReference type="Proteomes" id="UP000293638">
    <property type="component" value="Unassembled WGS sequence"/>
</dbReference>
<gene>
    <name evidence="2" type="ORF">EV189_1553</name>
</gene>
<reference evidence="2 3" key="1">
    <citation type="submission" date="2019-02" db="EMBL/GenBank/DDBJ databases">
        <title>Genomic Encyclopedia of Type Strains, Phase IV (KMG-IV): sequencing the most valuable type-strain genomes for metagenomic binning, comparative biology and taxonomic classification.</title>
        <authorList>
            <person name="Goeker M."/>
        </authorList>
    </citation>
    <scope>NUCLEOTIDE SEQUENCE [LARGE SCALE GENOMIC DNA]</scope>
    <source>
        <strain evidence="2 3">DSM 45622</strain>
    </source>
</reference>
<dbReference type="OrthoDB" id="9151676at2"/>
<dbReference type="SMART" id="SM00065">
    <property type="entry name" value="GAF"/>
    <property type="match status" value="1"/>
</dbReference>
<dbReference type="InterPro" id="IPR029016">
    <property type="entry name" value="GAF-like_dom_sf"/>
</dbReference>
<keyword evidence="3" id="KW-1185">Reference proteome</keyword>
<dbReference type="Gene3D" id="3.30.450.40">
    <property type="match status" value="1"/>
</dbReference>
<evidence type="ECO:0000313" key="2">
    <source>
        <dbReference type="EMBL" id="RZS89779.1"/>
    </source>
</evidence>
<evidence type="ECO:0000313" key="3">
    <source>
        <dbReference type="Proteomes" id="UP000293638"/>
    </source>
</evidence>
<organism evidence="2 3">
    <name type="scientific">Motilibacter rhizosphaerae</name>
    <dbReference type="NCBI Taxonomy" id="598652"/>
    <lineage>
        <taxon>Bacteria</taxon>
        <taxon>Bacillati</taxon>
        <taxon>Actinomycetota</taxon>
        <taxon>Actinomycetes</taxon>
        <taxon>Motilibacterales</taxon>
        <taxon>Motilibacteraceae</taxon>
        <taxon>Motilibacter</taxon>
    </lineage>
</organism>
<dbReference type="EMBL" id="SGXD01000002">
    <property type="protein sequence ID" value="RZS89779.1"/>
    <property type="molecule type" value="Genomic_DNA"/>
</dbReference>
<dbReference type="RefSeq" id="WP_130492336.1">
    <property type="nucleotide sequence ID" value="NZ_SGXD01000002.1"/>
</dbReference>
<evidence type="ECO:0000259" key="1">
    <source>
        <dbReference type="SMART" id="SM00065"/>
    </source>
</evidence>